<dbReference type="EMBL" id="MCFE01000595">
    <property type="protein sequence ID" value="ORX85160.1"/>
    <property type="molecule type" value="Genomic_DNA"/>
</dbReference>
<dbReference type="SUPFAM" id="SSF56112">
    <property type="entry name" value="Protein kinase-like (PK-like)"/>
    <property type="match status" value="1"/>
</dbReference>
<organism evidence="7 8">
    <name type="scientific">Basidiobolus meristosporus CBS 931.73</name>
    <dbReference type="NCBI Taxonomy" id="1314790"/>
    <lineage>
        <taxon>Eukaryota</taxon>
        <taxon>Fungi</taxon>
        <taxon>Fungi incertae sedis</taxon>
        <taxon>Zoopagomycota</taxon>
        <taxon>Entomophthoromycotina</taxon>
        <taxon>Basidiobolomycetes</taxon>
        <taxon>Basidiobolales</taxon>
        <taxon>Basidiobolaceae</taxon>
        <taxon>Basidiobolus</taxon>
    </lineage>
</organism>
<dbReference type="STRING" id="1314790.A0A1Y1XHE2"/>
<dbReference type="Pfam" id="PF00069">
    <property type="entry name" value="Pkinase"/>
    <property type="match status" value="1"/>
</dbReference>
<dbReference type="GO" id="GO:0005737">
    <property type="term" value="C:cytoplasm"/>
    <property type="evidence" value="ECO:0007669"/>
    <property type="project" value="TreeGrafter"/>
</dbReference>
<accession>A0A1Y1XHE2</accession>
<dbReference type="PROSITE" id="PS00108">
    <property type="entry name" value="PROTEIN_KINASE_ST"/>
    <property type="match status" value="1"/>
</dbReference>
<dbReference type="GO" id="GO:0005524">
    <property type="term" value="F:ATP binding"/>
    <property type="evidence" value="ECO:0007669"/>
    <property type="project" value="UniProtKB-KW"/>
</dbReference>
<dbReference type="SMART" id="SM00220">
    <property type="entry name" value="S_TKc"/>
    <property type="match status" value="1"/>
</dbReference>
<dbReference type="PANTHER" id="PTHR11042:SF190">
    <property type="entry name" value="MITOSIS INHIBITOR PROTEIN KINASE MIK1"/>
    <property type="match status" value="1"/>
</dbReference>
<dbReference type="AlphaFoldDB" id="A0A1Y1XHE2"/>
<keyword evidence="8" id="KW-1185">Reference proteome</keyword>
<dbReference type="GO" id="GO:0005634">
    <property type="term" value="C:nucleus"/>
    <property type="evidence" value="ECO:0007669"/>
    <property type="project" value="TreeGrafter"/>
</dbReference>
<evidence type="ECO:0000256" key="4">
    <source>
        <dbReference type="ARBA" id="ARBA00022840"/>
    </source>
</evidence>
<evidence type="ECO:0000256" key="5">
    <source>
        <dbReference type="ARBA" id="ARBA00037982"/>
    </source>
</evidence>
<feature type="non-terminal residue" evidence="7">
    <location>
        <position position="1"/>
    </location>
</feature>
<keyword evidence="3 7" id="KW-0418">Kinase</keyword>
<dbReference type="InterPro" id="IPR000719">
    <property type="entry name" value="Prot_kinase_dom"/>
</dbReference>
<dbReference type="Gene3D" id="1.10.510.10">
    <property type="entry name" value="Transferase(Phosphotransferase) domain 1"/>
    <property type="match status" value="1"/>
</dbReference>
<sequence>LFDFMDEYCQHESLKEEYIWHIIAQISYGLKNIHDLGILHLDLKPANVFVSEYCTLKVGDFGLAIAEPLPRDIEREGDREYLAPEIFEGKYGKFADIFSLGLIALEMAANVVLPDNGEAWQKLRSADLSDCDLDHVSTALVELILAMIDPDPLNRPTIDMILSHPDIQSISRSFQEYGSNALLDLFSESDEMS</sequence>
<dbReference type="Proteomes" id="UP000193498">
    <property type="component" value="Unassembled WGS sequence"/>
</dbReference>
<evidence type="ECO:0000313" key="8">
    <source>
        <dbReference type="Proteomes" id="UP000193498"/>
    </source>
</evidence>
<comment type="similarity">
    <text evidence="5">Belongs to the protein kinase superfamily. Ser/Thr protein kinase family. GCN2 subfamily.</text>
</comment>
<keyword evidence="2" id="KW-0547">Nucleotide-binding</keyword>
<dbReference type="GO" id="GO:0004713">
    <property type="term" value="F:protein tyrosine kinase activity"/>
    <property type="evidence" value="ECO:0007669"/>
    <property type="project" value="TreeGrafter"/>
</dbReference>
<reference evidence="7 8" key="1">
    <citation type="submission" date="2016-07" db="EMBL/GenBank/DDBJ databases">
        <title>Pervasive Adenine N6-methylation of Active Genes in Fungi.</title>
        <authorList>
            <consortium name="DOE Joint Genome Institute"/>
            <person name="Mondo S.J."/>
            <person name="Dannebaum R.O."/>
            <person name="Kuo R.C."/>
            <person name="Labutti K."/>
            <person name="Haridas S."/>
            <person name="Kuo A."/>
            <person name="Salamov A."/>
            <person name="Ahrendt S.R."/>
            <person name="Lipzen A."/>
            <person name="Sullivan W."/>
            <person name="Andreopoulos W.B."/>
            <person name="Clum A."/>
            <person name="Lindquist E."/>
            <person name="Daum C."/>
            <person name="Ramamoorthy G.K."/>
            <person name="Gryganskyi A."/>
            <person name="Culley D."/>
            <person name="Magnuson J.K."/>
            <person name="James T.Y."/>
            <person name="O'Malley M.A."/>
            <person name="Stajich J.E."/>
            <person name="Spatafora J.W."/>
            <person name="Visel A."/>
            <person name="Grigoriev I.V."/>
        </authorList>
    </citation>
    <scope>NUCLEOTIDE SEQUENCE [LARGE SCALE GENOMIC DNA]</scope>
    <source>
        <strain evidence="7 8">CBS 931.73</strain>
    </source>
</reference>
<evidence type="ECO:0000259" key="6">
    <source>
        <dbReference type="PROSITE" id="PS50011"/>
    </source>
</evidence>
<name>A0A1Y1XHE2_9FUNG</name>
<dbReference type="InterPro" id="IPR050339">
    <property type="entry name" value="CC_SR_Kinase"/>
</dbReference>
<feature type="domain" description="Protein kinase" evidence="6">
    <location>
        <begin position="1"/>
        <end position="167"/>
    </location>
</feature>
<comment type="caution">
    <text evidence="7">The sequence shown here is derived from an EMBL/GenBank/DDBJ whole genome shotgun (WGS) entry which is preliminary data.</text>
</comment>
<keyword evidence="1" id="KW-0808">Transferase</keyword>
<dbReference type="InterPro" id="IPR008271">
    <property type="entry name" value="Ser/Thr_kinase_AS"/>
</dbReference>
<evidence type="ECO:0000256" key="3">
    <source>
        <dbReference type="ARBA" id="ARBA00022777"/>
    </source>
</evidence>
<dbReference type="PANTHER" id="PTHR11042">
    <property type="entry name" value="EUKARYOTIC TRANSLATION INITIATION FACTOR 2-ALPHA KINASE EIF2-ALPHA KINASE -RELATED"/>
    <property type="match status" value="1"/>
</dbReference>
<dbReference type="InParanoid" id="A0A1Y1XHE2"/>
<dbReference type="OrthoDB" id="5337378at2759"/>
<dbReference type="PROSITE" id="PS50011">
    <property type="entry name" value="PROTEIN_KINASE_DOM"/>
    <property type="match status" value="1"/>
</dbReference>
<keyword evidence="4" id="KW-0067">ATP-binding</keyword>
<protein>
    <submittedName>
        <fullName evidence="7">Kinase-like protein</fullName>
    </submittedName>
</protein>
<evidence type="ECO:0000256" key="1">
    <source>
        <dbReference type="ARBA" id="ARBA00022679"/>
    </source>
</evidence>
<evidence type="ECO:0000313" key="7">
    <source>
        <dbReference type="EMBL" id="ORX85160.1"/>
    </source>
</evidence>
<proteinExistence type="inferred from homology"/>
<gene>
    <name evidence="7" type="ORF">K493DRAFT_238851</name>
</gene>
<evidence type="ECO:0000256" key="2">
    <source>
        <dbReference type="ARBA" id="ARBA00022741"/>
    </source>
</evidence>
<dbReference type="GO" id="GO:0110031">
    <property type="term" value="P:negative regulation of G2/MI transition of meiotic cell cycle"/>
    <property type="evidence" value="ECO:0007669"/>
    <property type="project" value="TreeGrafter"/>
</dbReference>
<dbReference type="InterPro" id="IPR011009">
    <property type="entry name" value="Kinase-like_dom_sf"/>
</dbReference>